<keyword evidence="8" id="KW-0915">Sodium</keyword>
<feature type="binding site" evidence="8">
    <location>
        <position position="71"/>
    </location>
    <ligand>
        <name>Na(+)</name>
        <dbReference type="ChEBI" id="CHEBI:29101"/>
        <note>structural</note>
    </ligand>
</feature>
<evidence type="ECO:0000256" key="4">
    <source>
        <dbReference type="ARBA" id="ARBA00022989"/>
    </source>
</evidence>
<dbReference type="InterPro" id="IPR003691">
    <property type="entry name" value="FluC"/>
</dbReference>
<keyword evidence="8" id="KW-0406">Ion transport</keyword>
<evidence type="ECO:0000256" key="5">
    <source>
        <dbReference type="ARBA" id="ARBA00023136"/>
    </source>
</evidence>
<comment type="similarity">
    <text evidence="6 8">Belongs to the fluoride channel Fluc/FEX (TC 1.A.43) family.</text>
</comment>
<sequence>MLLRVLVGLGGGCGAVLRYAVSGFASRWDNFPSGTLVVNVVGSTLLSATVYIQPTTSVIYFFNSGLLGAFTTFSTFSYETFRLIEAGRWLLAILNVLLNLGLCITGVFLGRWFVATIVFGL</sequence>
<comment type="function">
    <text evidence="8">Fluoride-specific ion channel. Important for reducing fluoride concentration in the cell, thus reducing its toxicity.</text>
</comment>
<evidence type="ECO:0000256" key="1">
    <source>
        <dbReference type="ARBA" id="ARBA00004651"/>
    </source>
</evidence>
<evidence type="ECO:0000313" key="9">
    <source>
        <dbReference type="EMBL" id="CAD6494264.1"/>
    </source>
</evidence>
<keyword evidence="2 8" id="KW-1003">Cell membrane</keyword>
<evidence type="ECO:0000256" key="8">
    <source>
        <dbReference type="HAMAP-Rule" id="MF_00454"/>
    </source>
</evidence>
<keyword evidence="5 8" id="KW-0472">Membrane</keyword>
<comment type="caution">
    <text evidence="9">The sequence shown here is derived from an EMBL/GenBank/DDBJ whole genome shotgun (WGS) entry which is preliminary data.</text>
</comment>
<feature type="binding site" evidence="8">
    <location>
        <position position="68"/>
    </location>
    <ligand>
        <name>Na(+)</name>
        <dbReference type="ChEBI" id="CHEBI:29101"/>
        <note>structural</note>
    </ligand>
</feature>
<comment type="activity regulation">
    <text evidence="8">Na(+) is not transported, but it plays an essential structural role and its presence is essential for fluoride channel function.</text>
</comment>
<evidence type="ECO:0000256" key="2">
    <source>
        <dbReference type="ARBA" id="ARBA00022475"/>
    </source>
</evidence>
<dbReference type="AlphaFoldDB" id="A0A811TAC4"/>
<proteinExistence type="inferred from homology"/>
<keyword evidence="4 8" id="KW-1133">Transmembrane helix</keyword>
<feature type="transmembrane region" description="Helical" evidence="8">
    <location>
        <begin position="6"/>
        <end position="24"/>
    </location>
</feature>
<feature type="transmembrane region" description="Helical" evidence="8">
    <location>
        <begin position="58"/>
        <end position="78"/>
    </location>
</feature>
<dbReference type="GO" id="GO:0005886">
    <property type="term" value="C:plasma membrane"/>
    <property type="evidence" value="ECO:0007669"/>
    <property type="project" value="UniProtKB-SubCell"/>
</dbReference>
<dbReference type="GO" id="GO:0062054">
    <property type="term" value="F:fluoride channel activity"/>
    <property type="evidence" value="ECO:0007669"/>
    <property type="project" value="UniProtKB-UniRule"/>
</dbReference>
<comment type="catalytic activity">
    <reaction evidence="7">
        <text>fluoride(in) = fluoride(out)</text>
        <dbReference type="Rhea" id="RHEA:76159"/>
        <dbReference type="ChEBI" id="CHEBI:17051"/>
    </reaction>
    <physiologicalReaction direction="left-to-right" evidence="7">
        <dbReference type="Rhea" id="RHEA:76160"/>
    </physiologicalReaction>
</comment>
<protein>
    <recommendedName>
        <fullName evidence="8">Fluoride-specific ion channel FluC</fullName>
    </recommendedName>
</protein>
<dbReference type="GO" id="GO:0046872">
    <property type="term" value="F:metal ion binding"/>
    <property type="evidence" value="ECO:0007669"/>
    <property type="project" value="UniProtKB-KW"/>
</dbReference>
<keyword evidence="3 8" id="KW-0812">Transmembrane</keyword>
<dbReference type="EMBL" id="CAJHIS010000019">
    <property type="protein sequence ID" value="CAD6494264.1"/>
    <property type="molecule type" value="Genomic_DNA"/>
</dbReference>
<dbReference type="HAMAP" id="MF_00454">
    <property type="entry name" value="FluC"/>
    <property type="match status" value="1"/>
</dbReference>
<keyword evidence="8" id="KW-0407">Ion channel</keyword>
<dbReference type="GO" id="GO:0140114">
    <property type="term" value="P:cellular detoxification of fluoride"/>
    <property type="evidence" value="ECO:0007669"/>
    <property type="project" value="UniProtKB-UniRule"/>
</dbReference>
<dbReference type="Pfam" id="PF02537">
    <property type="entry name" value="CRCB"/>
    <property type="match status" value="1"/>
</dbReference>
<keyword evidence="8" id="KW-0813">Transport</keyword>
<dbReference type="NCBIfam" id="TIGR00494">
    <property type="entry name" value="crcB"/>
    <property type="match status" value="1"/>
</dbReference>
<reference evidence="9" key="1">
    <citation type="submission" date="2020-10" db="EMBL/GenBank/DDBJ databases">
        <authorList>
            <person name="Hahn C.J."/>
            <person name="Laso-Perez R."/>
            <person name="Vulcano F."/>
            <person name="Vaziourakis K.-M."/>
            <person name="Stokke R."/>
            <person name="Steen I.H."/>
            <person name="Teske A."/>
            <person name="Boetius A."/>
            <person name="Liebeke M."/>
            <person name="Amann R."/>
            <person name="Knittel K."/>
        </authorList>
    </citation>
    <scope>NUCLEOTIDE SEQUENCE</scope>
    <source>
        <strain evidence="9">Gfbio:e3339647-f889-4370-9287-4fb5cb688e4c:AG392D22_GoMArc1</strain>
    </source>
</reference>
<evidence type="ECO:0000313" key="10">
    <source>
        <dbReference type="Proteomes" id="UP000634805"/>
    </source>
</evidence>
<dbReference type="PANTHER" id="PTHR28259">
    <property type="entry name" value="FLUORIDE EXPORT PROTEIN 1-RELATED"/>
    <property type="match status" value="1"/>
</dbReference>
<dbReference type="Proteomes" id="UP000634805">
    <property type="component" value="Unassembled WGS sequence"/>
</dbReference>
<gene>
    <name evidence="9" type="primary">crcB_1</name>
    <name evidence="8" type="synonym">crcB</name>
    <name evidence="8" type="synonym">fluC</name>
    <name evidence="9" type="ORF">EMLJLAPB_00743</name>
</gene>
<organism evidence="9 10">
    <name type="scientific">Candidatus Argoarchaeum ethanivorans</name>
    <dbReference type="NCBI Taxonomy" id="2608793"/>
    <lineage>
        <taxon>Archaea</taxon>
        <taxon>Methanobacteriati</taxon>
        <taxon>Methanobacteriota</taxon>
        <taxon>Stenosarchaea group</taxon>
        <taxon>Methanomicrobia</taxon>
        <taxon>Methanosarcinales</taxon>
        <taxon>Methanosarcinales incertae sedis</taxon>
        <taxon>GOM Arc I cluster</taxon>
        <taxon>Candidatus Argoarchaeum</taxon>
    </lineage>
</organism>
<evidence type="ECO:0000256" key="7">
    <source>
        <dbReference type="ARBA" id="ARBA00035585"/>
    </source>
</evidence>
<keyword evidence="8" id="KW-0479">Metal-binding</keyword>
<evidence type="ECO:0000256" key="3">
    <source>
        <dbReference type="ARBA" id="ARBA00022692"/>
    </source>
</evidence>
<accession>A0A811TAC4</accession>
<comment type="subcellular location">
    <subcellularLocation>
        <location evidence="1 8">Cell membrane</location>
        <topology evidence="1 8">Multi-pass membrane protein</topology>
    </subcellularLocation>
</comment>
<dbReference type="PANTHER" id="PTHR28259:SF1">
    <property type="entry name" value="FLUORIDE EXPORT PROTEIN 1-RELATED"/>
    <property type="match status" value="1"/>
</dbReference>
<evidence type="ECO:0000256" key="6">
    <source>
        <dbReference type="ARBA" id="ARBA00035120"/>
    </source>
</evidence>
<feature type="transmembrane region" description="Helical" evidence="8">
    <location>
        <begin position="90"/>
        <end position="114"/>
    </location>
</feature>
<name>A0A811TAC4_9EURY</name>